<dbReference type="OrthoDB" id="6159439at2759"/>
<dbReference type="Proteomes" id="UP000275408">
    <property type="component" value="Unassembled WGS sequence"/>
</dbReference>
<dbReference type="EMBL" id="RCHS01000801">
    <property type="protein sequence ID" value="RMX56755.1"/>
    <property type="molecule type" value="Genomic_DNA"/>
</dbReference>
<dbReference type="PROSITE" id="PS00027">
    <property type="entry name" value="HOMEOBOX_1"/>
    <property type="match status" value="1"/>
</dbReference>
<evidence type="ECO:0000313" key="9">
    <source>
        <dbReference type="EMBL" id="RMX56755.1"/>
    </source>
</evidence>
<comment type="caution">
    <text evidence="9">The sequence shown here is derived from an EMBL/GenBank/DDBJ whole genome shotgun (WGS) entry which is preliminary data.</text>
</comment>
<feature type="domain" description="Homeobox" evidence="8">
    <location>
        <begin position="19"/>
        <end position="79"/>
    </location>
</feature>
<evidence type="ECO:0000256" key="6">
    <source>
        <dbReference type="RuleBase" id="RU000682"/>
    </source>
</evidence>
<dbReference type="PANTHER" id="PTHR46123:SF3">
    <property type="entry name" value="DOUBLE HOMEOBOX PROTEIN 1-RELATED"/>
    <property type="match status" value="1"/>
</dbReference>
<dbReference type="GO" id="GO:0000981">
    <property type="term" value="F:DNA-binding transcription factor activity, RNA polymerase II-specific"/>
    <property type="evidence" value="ECO:0007669"/>
    <property type="project" value="InterPro"/>
</dbReference>
<gene>
    <name evidence="9" type="ORF">pdam_00022249</name>
</gene>
<dbReference type="PANTHER" id="PTHR46123">
    <property type="entry name" value="MIX-TYPE HOMEOBOX GENE 1-RELATED"/>
    <property type="match status" value="1"/>
</dbReference>
<protein>
    <recommendedName>
        <fullName evidence="8">Homeobox domain-containing protein</fullName>
    </recommendedName>
</protein>
<dbReference type="InterPro" id="IPR001356">
    <property type="entry name" value="HD"/>
</dbReference>
<evidence type="ECO:0000313" key="10">
    <source>
        <dbReference type="Proteomes" id="UP000275408"/>
    </source>
</evidence>
<dbReference type="GO" id="GO:0005634">
    <property type="term" value="C:nucleus"/>
    <property type="evidence" value="ECO:0007669"/>
    <property type="project" value="UniProtKB-SubCell"/>
</dbReference>
<sequence>MNSRKACKRPAAEIEYDQLRKRRRRTAFTNEQLNRMEEAFQEERFPGIHLREKLARELNIREDRIQVWFQNRRSRWRRHEIKNKPAPSLPDSTIRSVSNPFVSPATFQPSPVSFPPWSPFFSPFLGNASMFLPNGPATEDMLPRITSFPGEANSTVFHMDTRGQCSSPQTVSVMLGPRVSASVSSSFSPNSLPTGNLKARHQASCGSDSGEDRHSLDDYLAAITLVSGFPRQN</sequence>
<keyword evidence="10" id="KW-1185">Reference proteome</keyword>
<feature type="region of interest" description="Disordered" evidence="7">
    <location>
        <begin position="184"/>
        <end position="213"/>
    </location>
</feature>
<proteinExistence type="predicted"/>
<name>A0A3M6USY6_POCDA</name>
<dbReference type="STRING" id="46731.A0A3M6USY6"/>
<dbReference type="GO" id="GO:0000977">
    <property type="term" value="F:RNA polymerase II transcription regulatory region sequence-specific DNA binding"/>
    <property type="evidence" value="ECO:0007669"/>
    <property type="project" value="TreeGrafter"/>
</dbReference>
<evidence type="ECO:0000256" key="4">
    <source>
        <dbReference type="ARBA" id="ARBA00023242"/>
    </source>
</evidence>
<dbReference type="CDD" id="cd00086">
    <property type="entry name" value="homeodomain"/>
    <property type="match status" value="1"/>
</dbReference>
<dbReference type="SUPFAM" id="SSF46689">
    <property type="entry name" value="Homeodomain-like"/>
    <property type="match status" value="1"/>
</dbReference>
<dbReference type="InterPro" id="IPR051306">
    <property type="entry name" value="Homeobox_regulator"/>
</dbReference>
<dbReference type="InterPro" id="IPR009057">
    <property type="entry name" value="Homeodomain-like_sf"/>
</dbReference>
<dbReference type="SMART" id="SM00389">
    <property type="entry name" value="HOX"/>
    <property type="match status" value="1"/>
</dbReference>
<comment type="subcellular location">
    <subcellularLocation>
        <location evidence="1 5 6">Nucleus</location>
    </subcellularLocation>
</comment>
<reference evidence="9 10" key="1">
    <citation type="journal article" date="2018" name="Sci. Rep.">
        <title>Comparative analysis of the Pocillopora damicornis genome highlights role of immune system in coral evolution.</title>
        <authorList>
            <person name="Cunning R."/>
            <person name="Bay R.A."/>
            <person name="Gillette P."/>
            <person name="Baker A.C."/>
            <person name="Traylor-Knowles N."/>
        </authorList>
    </citation>
    <scope>NUCLEOTIDE SEQUENCE [LARGE SCALE GENOMIC DNA]</scope>
    <source>
        <strain evidence="9">RSMAS</strain>
        <tissue evidence="9">Whole animal</tissue>
    </source>
</reference>
<organism evidence="9 10">
    <name type="scientific">Pocillopora damicornis</name>
    <name type="common">Cauliflower coral</name>
    <name type="synonym">Millepora damicornis</name>
    <dbReference type="NCBI Taxonomy" id="46731"/>
    <lineage>
        <taxon>Eukaryota</taxon>
        <taxon>Metazoa</taxon>
        <taxon>Cnidaria</taxon>
        <taxon>Anthozoa</taxon>
        <taxon>Hexacorallia</taxon>
        <taxon>Scleractinia</taxon>
        <taxon>Astrocoeniina</taxon>
        <taxon>Pocilloporidae</taxon>
        <taxon>Pocillopora</taxon>
    </lineage>
</organism>
<dbReference type="Gene3D" id="1.10.10.60">
    <property type="entry name" value="Homeodomain-like"/>
    <property type="match status" value="1"/>
</dbReference>
<evidence type="ECO:0000256" key="1">
    <source>
        <dbReference type="ARBA" id="ARBA00004123"/>
    </source>
</evidence>
<evidence type="ECO:0000256" key="3">
    <source>
        <dbReference type="ARBA" id="ARBA00023155"/>
    </source>
</evidence>
<dbReference type="AlphaFoldDB" id="A0A3M6USY6"/>
<dbReference type="InterPro" id="IPR017970">
    <property type="entry name" value="Homeobox_CS"/>
</dbReference>
<dbReference type="Pfam" id="PF00046">
    <property type="entry name" value="Homeodomain"/>
    <property type="match status" value="1"/>
</dbReference>
<evidence type="ECO:0000259" key="8">
    <source>
        <dbReference type="PROSITE" id="PS50071"/>
    </source>
</evidence>
<feature type="DNA-binding region" description="Homeobox" evidence="5">
    <location>
        <begin position="21"/>
        <end position="80"/>
    </location>
</feature>
<evidence type="ECO:0000256" key="7">
    <source>
        <dbReference type="SAM" id="MobiDB-lite"/>
    </source>
</evidence>
<evidence type="ECO:0000256" key="5">
    <source>
        <dbReference type="PROSITE-ProRule" id="PRU00108"/>
    </source>
</evidence>
<accession>A0A3M6USY6</accession>
<keyword evidence="3 5" id="KW-0371">Homeobox</keyword>
<keyword evidence="4 5" id="KW-0539">Nucleus</keyword>
<dbReference type="PROSITE" id="PS50071">
    <property type="entry name" value="HOMEOBOX_2"/>
    <property type="match status" value="1"/>
</dbReference>
<evidence type="ECO:0000256" key="2">
    <source>
        <dbReference type="ARBA" id="ARBA00023125"/>
    </source>
</evidence>
<keyword evidence="2 5" id="KW-0238">DNA-binding</keyword>